<keyword evidence="1" id="KW-0479">Metal-binding</keyword>
<dbReference type="GO" id="GO:0006284">
    <property type="term" value="P:base-excision repair"/>
    <property type="evidence" value="ECO:0007669"/>
    <property type="project" value="InterPro"/>
</dbReference>
<comment type="caution">
    <text evidence="2">The sequence shown here is derived from an EMBL/GenBank/DDBJ whole genome shotgun (WGS) entry which is preliminary data.</text>
</comment>
<dbReference type="InterPro" id="IPR005019">
    <property type="entry name" value="Adenine_glyco"/>
</dbReference>
<reference evidence="2 3" key="1">
    <citation type="submission" date="2019-07" db="EMBL/GenBank/DDBJ databases">
        <title>Genome sequence of Weissella cibaria GK1.</title>
        <authorList>
            <person name="Choi H.-J."/>
        </authorList>
    </citation>
    <scope>NUCLEOTIDE SEQUENCE [LARGE SCALE GENOMIC DNA]</scope>
    <source>
        <strain evidence="2 3">GK1</strain>
    </source>
</reference>
<evidence type="ECO:0000256" key="1">
    <source>
        <dbReference type="PIRSR" id="PIRSR605019-1"/>
    </source>
</evidence>
<dbReference type="SUPFAM" id="SSF48150">
    <property type="entry name" value="DNA-glycosylase"/>
    <property type="match status" value="1"/>
</dbReference>
<dbReference type="EMBL" id="VNHC01000002">
    <property type="protein sequence ID" value="TVV28043.1"/>
    <property type="molecule type" value="Genomic_DNA"/>
</dbReference>
<dbReference type="InterPro" id="IPR052891">
    <property type="entry name" value="DNA-3mA_glycosylase"/>
</dbReference>
<proteinExistence type="predicted"/>
<protein>
    <submittedName>
        <fullName evidence="2">DNA-3-methyladenine glycosylase I</fullName>
    </submittedName>
</protein>
<feature type="binding site" evidence="1">
    <location>
        <position position="21"/>
    </location>
    <ligand>
        <name>Zn(2+)</name>
        <dbReference type="ChEBI" id="CHEBI:29105"/>
    </ligand>
</feature>
<sequence>MEKGMERIEKDLQDPMLAAYHEQFGRELRDQNALFERLSLQIYAAGLQWETIVKKMPAYRGLFYDYDVAKVAGMSPDELADQVDHYPDVIKNHAKLTATITNATVIKRLSAGETSFIDYLTSLLPEGLPVAGPRTELADLAVTISKQMKKDGFSFTGPSTVQVFLDSIGLFKPQRQAD</sequence>
<dbReference type="Gene3D" id="1.10.340.30">
    <property type="entry name" value="Hypothetical protein, domain 2"/>
    <property type="match status" value="1"/>
</dbReference>
<dbReference type="GO" id="GO:0046872">
    <property type="term" value="F:metal ion binding"/>
    <property type="evidence" value="ECO:0007669"/>
    <property type="project" value="UniProtKB-KW"/>
</dbReference>
<dbReference type="Proteomes" id="UP000320012">
    <property type="component" value="Unassembled WGS sequence"/>
</dbReference>
<dbReference type="GO" id="GO:0008725">
    <property type="term" value="F:DNA-3-methyladenine glycosylase activity"/>
    <property type="evidence" value="ECO:0007669"/>
    <property type="project" value="InterPro"/>
</dbReference>
<name>A0A9Q8JKY3_9LACO</name>
<accession>A0A9Q8JKY3</accession>
<dbReference type="RefSeq" id="WP_145464416.1">
    <property type="nucleotide sequence ID" value="NZ_JADMQK010000017.1"/>
</dbReference>
<gene>
    <name evidence="2" type="ORF">FO435_09220</name>
</gene>
<dbReference type="PANTHER" id="PTHR30037">
    <property type="entry name" value="DNA-3-METHYLADENINE GLYCOSYLASE 1"/>
    <property type="match status" value="1"/>
</dbReference>
<keyword evidence="1" id="KW-0862">Zinc</keyword>
<dbReference type="PANTHER" id="PTHR30037:SF4">
    <property type="entry name" value="DNA-3-METHYLADENINE GLYCOSYLASE I"/>
    <property type="match status" value="1"/>
</dbReference>
<evidence type="ECO:0000313" key="2">
    <source>
        <dbReference type="EMBL" id="TVV28043.1"/>
    </source>
</evidence>
<organism evidence="2 3">
    <name type="scientific">Weissella cibaria</name>
    <dbReference type="NCBI Taxonomy" id="137591"/>
    <lineage>
        <taxon>Bacteria</taxon>
        <taxon>Bacillati</taxon>
        <taxon>Bacillota</taxon>
        <taxon>Bacilli</taxon>
        <taxon>Lactobacillales</taxon>
        <taxon>Lactobacillaceae</taxon>
        <taxon>Weissella</taxon>
    </lineage>
</organism>
<evidence type="ECO:0000313" key="3">
    <source>
        <dbReference type="Proteomes" id="UP000320012"/>
    </source>
</evidence>
<dbReference type="Pfam" id="PF03352">
    <property type="entry name" value="Adenine_glyco"/>
    <property type="match status" value="1"/>
</dbReference>
<dbReference type="InterPro" id="IPR011257">
    <property type="entry name" value="DNA_glycosylase"/>
</dbReference>
<dbReference type="AlphaFoldDB" id="A0A9Q8JKY3"/>